<dbReference type="GO" id="GO:0000978">
    <property type="term" value="F:RNA polymerase II cis-regulatory region sequence-specific DNA binding"/>
    <property type="evidence" value="ECO:0007669"/>
    <property type="project" value="TreeGrafter"/>
</dbReference>
<evidence type="ECO:0000256" key="10">
    <source>
        <dbReference type="SAM" id="Coils"/>
    </source>
</evidence>
<gene>
    <name evidence="13" type="ORF">RND81_12G115200</name>
</gene>
<protein>
    <recommendedName>
        <fullName evidence="12">HSF-type DNA-binding domain-containing protein</fullName>
    </recommendedName>
</protein>
<dbReference type="PROSITE" id="PS00434">
    <property type="entry name" value="HSF_DOMAIN"/>
    <property type="match status" value="1"/>
</dbReference>
<feature type="compositionally biased region" description="Polar residues" evidence="11">
    <location>
        <begin position="140"/>
        <end position="161"/>
    </location>
</feature>
<keyword evidence="3" id="KW-0597">Phosphoprotein</keyword>
<sequence>MMSPPPPVEEKSEKLAVSGGGGGGGETQRSIPTPFLTKTYQLVEDSAIDDVISWNDDGSSFVVRNPTVFARDLLPRYFKHNNFSSFVRQLNTYGFRKVVPDRWEFSNEFFRRGEKHLLCDIQRRKTTPTTPPPHQPPSTAARQMSPTNSSEEQVISNSNSPPLAIPSAIMQHHLYLGHSNNSSGSSNIINSNSNNNNINIRGDLMDENERLRRENVELSKELSNMKTLCNNIFSLMSTFGGGAEVAGGGADAVTQALDLLPRGSCGGGGGGEGKCHSPMIFGVPIGGKRGREGGEEGEVFGVTQMHDDQMHTDLVIKSEPSSC</sequence>
<comment type="similarity">
    <text evidence="9">Belongs to the HSF family.</text>
</comment>
<evidence type="ECO:0000256" key="8">
    <source>
        <dbReference type="ARBA" id="ARBA00023242"/>
    </source>
</evidence>
<dbReference type="InterPro" id="IPR036388">
    <property type="entry name" value="WH-like_DNA-bd_sf"/>
</dbReference>
<dbReference type="SUPFAM" id="SSF46785">
    <property type="entry name" value="Winged helix' DNA-binding domain"/>
    <property type="match status" value="1"/>
</dbReference>
<feature type="region of interest" description="Disordered" evidence="11">
    <location>
        <begin position="1"/>
        <end position="33"/>
    </location>
</feature>
<keyword evidence="14" id="KW-1185">Reference proteome</keyword>
<accession>A0AAW1H9I9</accession>
<reference evidence="13" key="1">
    <citation type="submission" date="2024-03" db="EMBL/GenBank/DDBJ databases">
        <title>WGS assembly of Saponaria officinalis var. Norfolk2.</title>
        <authorList>
            <person name="Jenkins J."/>
            <person name="Shu S."/>
            <person name="Grimwood J."/>
            <person name="Barry K."/>
            <person name="Goodstein D."/>
            <person name="Schmutz J."/>
            <person name="Leebens-Mack J."/>
            <person name="Osbourn A."/>
        </authorList>
    </citation>
    <scope>NUCLEOTIDE SEQUENCE [LARGE SCALE GENOMIC DNA]</scope>
    <source>
        <strain evidence="13">JIC</strain>
    </source>
</reference>
<evidence type="ECO:0000256" key="1">
    <source>
        <dbReference type="ARBA" id="ARBA00004123"/>
    </source>
</evidence>
<evidence type="ECO:0000256" key="9">
    <source>
        <dbReference type="RuleBase" id="RU004020"/>
    </source>
</evidence>
<evidence type="ECO:0000256" key="11">
    <source>
        <dbReference type="SAM" id="MobiDB-lite"/>
    </source>
</evidence>
<feature type="coiled-coil region" evidence="10">
    <location>
        <begin position="201"/>
        <end position="228"/>
    </location>
</feature>
<dbReference type="PRINTS" id="PR00056">
    <property type="entry name" value="HSFDOMAIN"/>
</dbReference>
<keyword evidence="7" id="KW-0804">Transcription</keyword>
<keyword evidence="8" id="KW-0539">Nucleus</keyword>
<dbReference type="Gene3D" id="1.10.10.10">
    <property type="entry name" value="Winged helix-like DNA-binding domain superfamily/Winged helix DNA-binding domain"/>
    <property type="match status" value="1"/>
</dbReference>
<keyword evidence="4" id="KW-0805">Transcription regulation</keyword>
<keyword evidence="6" id="KW-0238">DNA-binding</keyword>
<dbReference type="InterPro" id="IPR036390">
    <property type="entry name" value="WH_DNA-bd_sf"/>
</dbReference>
<comment type="caution">
    <text evidence="13">The sequence shown here is derived from an EMBL/GenBank/DDBJ whole genome shotgun (WGS) entry which is preliminary data.</text>
</comment>
<evidence type="ECO:0000259" key="12">
    <source>
        <dbReference type="PROSITE" id="PS00434"/>
    </source>
</evidence>
<dbReference type="Proteomes" id="UP001443914">
    <property type="component" value="Unassembled WGS sequence"/>
</dbReference>
<evidence type="ECO:0000313" key="14">
    <source>
        <dbReference type="Proteomes" id="UP001443914"/>
    </source>
</evidence>
<comment type="subcellular location">
    <subcellularLocation>
        <location evidence="1">Nucleus</location>
    </subcellularLocation>
</comment>
<evidence type="ECO:0000256" key="4">
    <source>
        <dbReference type="ARBA" id="ARBA00023015"/>
    </source>
</evidence>
<keyword evidence="10" id="KW-0175">Coiled coil</keyword>
<dbReference type="GO" id="GO:0003700">
    <property type="term" value="F:DNA-binding transcription factor activity"/>
    <property type="evidence" value="ECO:0007669"/>
    <property type="project" value="InterPro"/>
</dbReference>
<dbReference type="InterPro" id="IPR000232">
    <property type="entry name" value="HSF_DNA-bd"/>
</dbReference>
<evidence type="ECO:0000313" key="13">
    <source>
        <dbReference type="EMBL" id="KAK9672659.1"/>
    </source>
</evidence>
<evidence type="ECO:0000256" key="3">
    <source>
        <dbReference type="ARBA" id="ARBA00022553"/>
    </source>
</evidence>
<dbReference type="EMBL" id="JBDFQZ010000012">
    <property type="protein sequence ID" value="KAK9672659.1"/>
    <property type="molecule type" value="Genomic_DNA"/>
</dbReference>
<dbReference type="PANTHER" id="PTHR10015">
    <property type="entry name" value="HEAT SHOCK TRANSCRIPTION FACTOR"/>
    <property type="match status" value="1"/>
</dbReference>
<feature type="region of interest" description="Disordered" evidence="11">
    <location>
        <begin position="124"/>
        <end position="163"/>
    </location>
</feature>
<dbReference type="PANTHER" id="PTHR10015:SF333">
    <property type="entry name" value="HEAT STRESS TRANSCRIPTION FACTOR B-2A"/>
    <property type="match status" value="1"/>
</dbReference>
<evidence type="ECO:0000256" key="5">
    <source>
        <dbReference type="ARBA" id="ARBA00023016"/>
    </source>
</evidence>
<dbReference type="SMART" id="SM00415">
    <property type="entry name" value="HSF"/>
    <property type="match status" value="1"/>
</dbReference>
<dbReference type="GO" id="GO:0005634">
    <property type="term" value="C:nucleus"/>
    <property type="evidence" value="ECO:0007669"/>
    <property type="project" value="UniProtKB-SubCell"/>
</dbReference>
<organism evidence="13 14">
    <name type="scientific">Saponaria officinalis</name>
    <name type="common">Common soapwort</name>
    <name type="synonym">Lychnis saponaria</name>
    <dbReference type="NCBI Taxonomy" id="3572"/>
    <lineage>
        <taxon>Eukaryota</taxon>
        <taxon>Viridiplantae</taxon>
        <taxon>Streptophyta</taxon>
        <taxon>Embryophyta</taxon>
        <taxon>Tracheophyta</taxon>
        <taxon>Spermatophyta</taxon>
        <taxon>Magnoliopsida</taxon>
        <taxon>eudicotyledons</taxon>
        <taxon>Gunneridae</taxon>
        <taxon>Pentapetalae</taxon>
        <taxon>Caryophyllales</taxon>
        <taxon>Caryophyllaceae</taxon>
        <taxon>Caryophylleae</taxon>
        <taxon>Saponaria</taxon>
    </lineage>
</organism>
<comment type="subunit">
    <text evidence="2">Homotrimer.</text>
</comment>
<evidence type="ECO:0000256" key="6">
    <source>
        <dbReference type="ARBA" id="ARBA00023125"/>
    </source>
</evidence>
<dbReference type="AlphaFoldDB" id="A0AAW1H9I9"/>
<proteinExistence type="inferred from homology"/>
<evidence type="ECO:0000256" key="2">
    <source>
        <dbReference type="ARBA" id="ARBA00011233"/>
    </source>
</evidence>
<evidence type="ECO:0000256" key="7">
    <source>
        <dbReference type="ARBA" id="ARBA00023163"/>
    </source>
</evidence>
<feature type="domain" description="HSF-type DNA-binding" evidence="12">
    <location>
        <begin position="74"/>
        <end position="98"/>
    </location>
</feature>
<dbReference type="Pfam" id="PF00447">
    <property type="entry name" value="HSF_DNA-bind"/>
    <property type="match status" value="1"/>
</dbReference>
<name>A0AAW1H9I9_SAPOF</name>
<dbReference type="GO" id="GO:0006357">
    <property type="term" value="P:regulation of transcription by RNA polymerase II"/>
    <property type="evidence" value="ECO:0007669"/>
    <property type="project" value="TreeGrafter"/>
</dbReference>
<dbReference type="FunFam" id="1.10.10.10:FF:000037">
    <property type="entry name" value="Heat stress transcription factor B-4"/>
    <property type="match status" value="1"/>
</dbReference>
<keyword evidence="5" id="KW-0346">Stress response</keyword>